<name>A0ABU9BNK3_9BURK</name>
<reference evidence="3 4" key="1">
    <citation type="submission" date="2024-04" db="EMBL/GenBank/DDBJ databases">
        <title>Novel species of the genus Ideonella isolated from streams.</title>
        <authorList>
            <person name="Lu H."/>
        </authorList>
    </citation>
    <scope>NUCLEOTIDE SEQUENCE [LARGE SCALE GENOMIC DNA]</scope>
    <source>
        <strain evidence="3 4">DXS29W</strain>
    </source>
</reference>
<feature type="region of interest" description="Disordered" evidence="1">
    <location>
        <begin position="60"/>
        <end position="81"/>
    </location>
</feature>
<protein>
    <submittedName>
        <fullName evidence="3">GspMb/PilO family protein</fullName>
    </submittedName>
</protein>
<keyword evidence="2" id="KW-0472">Membrane</keyword>
<dbReference type="RefSeq" id="WP_341425918.1">
    <property type="nucleotide sequence ID" value="NZ_JBBUTG010000005.1"/>
</dbReference>
<feature type="transmembrane region" description="Helical" evidence="2">
    <location>
        <begin position="21"/>
        <end position="42"/>
    </location>
</feature>
<accession>A0ABU9BNK3</accession>
<dbReference type="InterPro" id="IPR034756">
    <property type="entry name" value="T2SSM_b"/>
</dbReference>
<comment type="caution">
    <text evidence="3">The sequence shown here is derived from an EMBL/GenBank/DDBJ whole genome shotgun (WGS) entry which is preliminary data.</text>
</comment>
<evidence type="ECO:0000313" key="3">
    <source>
        <dbReference type="EMBL" id="MEK8031541.1"/>
    </source>
</evidence>
<dbReference type="EMBL" id="JBBUTG010000005">
    <property type="protein sequence ID" value="MEK8031541.1"/>
    <property type="molecule type" value="Genomic_DNA"/>
</dbReference>
<dbReference type="Pfam" id="PF10741">
    <property type="entry name" value="T2SSM_b"/>
    <property type="match status" value="1"/>
</dbReference>
<evidence type="ECO:0000256" key="2">
    <source>
        <dbReference type="SAM" id="Phobius"/>
    </source>
</evidence>
<keyword evidence="2" id="KW-0812">Transmembrane</keyword>
<gene>
    <name evidence="3" type="ORF">AACH06_12000</name>
</gene>
<keyword evidence="4" id="KW-1185">Reference proteome</keyword>
<dbReference type="Proteomes" id="UP001371218">
    <property type="component" value="Unassembled WGS sequence"/>
</dbReference>
<evidence type="ECO:0000313" key="4">
    <source>
        <dbReference type="Proteomes" id="UP001371218"/>
    </source>
</evidence>
<evidence type="ECO:0000256" key="1">
    <source>
        <dbReference type="SAM" id="MobiDB-lite"/>
    </source>
</evidence>
<keyword evidence="2" id="KW-1133">Transmembrane helix</keyword>
<organism evidence="3 4">
    <name type="scientific">Ideonella lacteola</name>
    <dbReference type="NCBI Taxonomy" id="2984193"/>
    <lineage>
        <taxon>Bacteria</taxon>
        <taxon>Pseudomonadati</taxon>
        <taxon>Pseudomonadota</taxon>
        <taxon>Betaproteobacteria</taxon>
        <taxon>Burkholderiales</taxon>
        <taxon>Sphaerotilaceae</taxon>
        <taxon>Ideonella</taxon>
    </lineage>
</organism>
<sequence>MTRGAKTSWRLRGEVTVHRHGWLPLALVVALAANVAFQWAWLQPLKDQQDELQALLANPPKPLSAARPLPKPAPSEGLDEPLDQLRGVLAPPAEVSPAMASLFVAAEREGLRFERSSYQYEAPSGLPWTRVTIAVPVSGSYPAVRNLVQSVLRDHPNMSLDQLSIQREASQKPQADVELSFSAWFALPHGNASTGRGSP</sequence>
<proteinExistence type="predicted"/>